<protein>
    <submittedName>
        <fullName evidence="8">Putative efflux protein, MATE family</fullName>
    </submittedName>
</protein>
<feature type="transmembrane region" description="Helical" evidence="7">
    <location>
        <begin position="354"/>
        <end position="374"/>
    </location>
</feature>
<gene>
    <name evidence="8" type="ORF">SAMN05192565_101157</name>
</gene>
<keyword evidence="4 7" id="KW-0812">Transmembrane</keyword>
<feature type="transmembrane region" description="Helical" evidence="7">
    <location>
        <begin position="238"/>
        <end position="264"/>
    </location>
</feature>
<dbReference type="RefSeq" id="WP_091967862.1">
    <property type="nucleotide sequence ID" value="NZ_FOPM01000001.1"/>
</dbReference>
<feature type="transmembrane region" description="Helical" evidence="7">
    <location>
        <begin position="172"/>
        <end position="192"/>
    </location>
</feature>
<reference evidence="9" key="1">
    <citation type="submission" date="2016-10" db="EMBL/GenBank/DDBJ databases">
        <authorList>
            <person name="Varghese N."/>
            <person name="Submissions S."/>
        </authorList>
    </citation>
    <scope>NUCLEOTIDE SEQUENCE [LARGE SCALE GENOMIC DNA]</scope>
    <source>
        <strain evidence="9">Gh-105</strain>
    </source>
</reference>
<dbReference type="AlphaFoldDB" id="A0A1I2QK71"/>
<comment type="subcellular location">
    <subcellularLocation>
        <location evidence="1">Cell inner membrane</location>
        <topology evidence="1">Multi-pass membrane protein</topology>
    </subcellularLocation>
</comment>
<feature type="transmembrane region" description="Helical" evidence="7">
    <location>
        <begin position="20"/>
        <end position="45"/>
    </location>
</feature>
<sequence>MPETQSGAARFVSGSILRHVVVMSATGSVGLMALFVVDLLSLLYVSKLGDPTLTAAVGFATIVQFFAIAINIGLMIAAGALVSRAIGAGDQAEARRLATSGTIHGLIVSAVLVLAMLPFLPVFLKAIGADAQTLPVATRFLWITLPSNLLMGPGMMFSGLLRAAGAARQAMLVTLAGAIVTAGLDPLLIFGAGLGVEGAAITTCFARATFALVGLWGVRRLGMLARPRVADIVADAPIVFRIALPAVLTNLAPSVASAFIAHALAQFGAVTIAGNVVIDRLTPVAFGGLFAMSGSIGPILGQNWGAGRFDRMRGVLRDGALVTAAYVAVVWIALVFAREPLTHLFELRGPAADLFGFFCLVSGGVWFFTGLLFLSNASFNNLGFPFYSTLLNWGRATLGTVPPALLGAHYYGPNGVIAGVGLGSVIFGLAGILLAFRTVGTLEARAAALPPPEPEAVTATADASLAAGPAQSGVLV</sequence>
<evidence type="ECO:0000256" key="6">
    <source>
        <dbReference type="ARBA" id="ARBA00023136"/>
    </source>
</evidence>
<evidence type="ECO:0000256" key="3">
    <source>
        <dbReference type="ARBA" id="ARBA00022475"/>
    </source>
</evidence>
<organism evidence="8 9">
    <name type="scientific">Methylobacterium gossipiicola</name>
    <dbReference type="NCBI Taxonomy" id="582675"/>
    <lineage>
        <taxon>Bacteria</taxon>
        <taxon>Pseudomonadati</taxon>
        <taxon>Pseudomonadota</taxon>
        <taxon>Alphaproteobacteria</taxon>
        <taxon>Hyphomicrobiales</taxon>
        <taxon>Methylobacteriaceae</taxon>
        <taxon>Methylobacterium</taxon>
    </lineage>
</organism>
<evidence type="ECO:0000313" key="9">
    <source>
        <dbReference type="Proteomes" id="UP000199229"/>
    </source>
</evidence>
<keyword evidence="6 7" id="KW-0472">Membrane</keyword>
<feature type="transmembrane region" description="Helical" evidence="7">
    <location>
        <begin position="103"/>
        <end position="128"/>
    </location>
</feature>
<evidence type="ECO:0000313" key="8">
    <source>
        <dbReference type="EMBL" id="SFG28013.1"/>
    </source>
</evidence>
<evidence type="ECO:0000256" key="4">
    <source>
        <dbReference type="ARBA" id="ARBA00022692"/>
    </source>
</evidence>
<dbReference type="InterPro" id="IPR002528">
    <property type="entry name" value="MATE_fam"/>
</dbReference>
<keyword evidence="9" id="KW-1185">Reference proteome</keyword>
<dbReference type="GO" id="GO:0015297">
    <property type="term" value="F:antiporter activity"/>
    <property type="evidence" value="ECO:0007669"/>
    <property type="project" value="InterPro"/>
</dbReference>
<keyword evidence="5 7" id="KW-1133">Transmembrane helix</keyword>
<feature type="transmembrane region" description="Helical" evidence="7">
    <location>
        <begin position="284"/>
        <end position="303"/>
    </location>
</feature>
<dbReference type="GO" id="GO:0005886">
    <property type="term" value="C:plasma membrane"/>
    <property type="evidence" value="ECO:0007669"/>
    <property type="project" value="UniProtKB-SubCell"/>
</dbReference>
<feature type="transmembrane region" description="Helical" evidence="7">
    <location>
        <begin position="386"/>
        <end position="410"/>
    </location>
</feature>
<dbReference type="GO" id="GO:0042910">
    <property type="term" value="F:xenobiotic transmembrane transporter activity"/>
    <property type="evidence" value="ECO:0007669"/>
    <property type="project" value="InterPro"/>
</dbReference>
<feature type="transmembrane region" description="Helical" evidence="7">
    <location>
        <begin position="315"/>
        <end position="334"/>
    </location>
</feature>
<feature type="transmembrane region" description="Helical" evidence="7">
    <location>
        <begin position="140"/>
        <end position="160"/>
    </location>
</feature>
<feature type="transmembrane region" description="Helical" evidence="7">
    <location>
        <begin position="198"/>
        <end position="218"/>
    </location>
</feature>
<dbReference type="PANTHER" id="PTHR43549">
    <property type="entry name" value="MULTIDRUG RESISTANCE PROTEIN YPNP-RELATED"/>
    <property type="match status" value="1"/>
</dbReference>
<dbReference type="OrthoDB" id="9806302at2"/>
<evidence type="ECO:0000256" key="2">
    <source>
        <dbReference type="ARBA" id="ARBA00022448"/>
    </source>
</evidence>
<dbReference type="PANTHER" id="PTHR43549:SF2">
    <property type="entry name" value="MULTIDRUG RESISTANCE PROTEIN NORM-RELATED"/>
    <property type="match status" value="1"/>
</dbReference>
<dbReference type="EMBL" id="FOPM01000001">
    <property type="protein sequence ID" value="SFG28013.1"/>
    <property type="molecule type" value="Genomic_DNA"/>
</dbReference>
<dbReference type="InterPro" id="IPR048279">
    <property type="entry name" value="MdtK-like"/>
</dbReference>
<dbReference type="PIRSF" id="PIRSF006603">
    <property type="entry name" value="DinF"/>
    <property type="match status" value="1"/>
</dbReference>
<dbReference type="Pfam" id="PF01554">
    <property type="entry name" value="MatE"/>
    <property type="match status" value="2"/>
</dbReference>
<evidence type="ECO:0000256" key="1">
    <source>
        <dbReference type="ARBA" id="ARBA00004429"/>
    </source>
</evidence>
<keyword evidence="3" id="KW-1003">Cell membrane</keyword>
<dbReference type="STRING" id="582675.SAMN05192565_101157"/>
<accession>A0A1I2QK71</accession>
<dbReference type="Proteomes" id="UP000199229">
    <property type="component" value="Unassembled WGS sequence"/>
</dbReference>
<evidence type="ECO:0000256" key="7">
    <source>
        <dbReference type="SAM" id="Phobius"/>
    </source>
</evidence>
<feature type="transmembrane region" description="Helical" evidence="7">
    <location>
        <begin position="57"/>
        <end position="82"/>
    </location>
</feature>
<name>A0A1I2QK71_9HYPH</name>
<feature type="transmembrane region" description="Helical" evidence="7">
    <location>
        <begin position="416"/>
        <end position="436"/>
    </location>
</feature>
<dbReference type="InterPro" id="IPR052031">
    <property type="entry name" value="Membrane_Transporter-Flippase"/>
</dbReference>
<keyword evidence="2" id="KW-0813">Transport</keyword>
<proteinExistence type="predicted"/>
<evidence type="ECO:0000256" key="5">
    <source>
        <dbReference type="ARBA" id="ARBA00022989"/>
    </source>
</evidence>